<keyword evidence="2" id="KW-0812">Transmembrane</keyword>
<feature type="compositionally biased region" description="Gly residues" evidence="1">
    <location>
        <begin position="160"/>
        <end position="176"/>
    </location>
</feature>
<feature type="compositionally biased region" description="Acidic residues" evidence="1">
    <location>
        <begin position="145"/>
        <end position="155"/>
    </location>
</feature>
<dbReference type="PROSITE" id="PS51257">
    <property type="entry name" value="PROKAR_LIPOPROTEIN"/>
    <property type="match status" value="1"/>
</dbReference>
<name>A0A9D1W1P1_9FIRM</name>
<evidence type="ECO:0000313" key="4">
    <source>
        <dbReference type="EMBL" id="HIX50969.1"/>
    </source>
</evidence>
<feature type="transmembrane region" description="Helical" evidence="2">
    <location>
        <begin position="925"/>
        <end position="949"/>
    </location>
</feature>
<keyword evidence="2" id="KW-1133">Transmembrane helix</keyword>
<accession>A0A9D1W1P1</accession>
<evidence type="ECO:0000256" key="3">
    <source>
        <dbReference type="SAM" id="SignalP"/>
    </source>
</evidence>
<dbReference type="InterPro" id="IPR015943">
    <property type="entry name" value="WD40/YVTN_repeat-like_dom_sf"/>
</dbReference>
<protein>
    <submittedName>
        <fullName evidence="4">Uncharacterized protein</fullName>
    </submittedName>
</protein>
<organism evidence="4 5">
    <name type="scientific">Candidatus Borkfalkia faecavium</name>
    <dbReference type="NCBI Taxonomy" id="2838508"/>
    <lineage>
        <taxon>Bacteria</taxon>
        <taxon>Bacillati</taxon>
        <taxon>Bacillota</taxon>
        <taxon>Clostridia</taxon>
        <taxon>Christensenellales</taxon>
        <taxon>Christensenellaceae</taxon>
        <taxon>Candidatus Borkfalkia</taxon>
    </lineage>
</organism>
<dbReference type="InterPro" id="IPR011047">
    <property type="entry name" value="Quinoprotein_ADH-like_sf"/>
</dbReference>
<proteinExistence type="predicted"/>
<dbReference type="AlphaFoldDB" id="A0A9D1W1P1"/>
<reference evidence="4" key="1">
    <citation type="journal article" date="2021" name="PeerJ">
        <title>Extensive microbial diversity within the chicken gut microbiome revealed by metagenomics and culture.</title>
        <authorList>
            <person name="Gilroy R."/>
            <person name="Ravi A."/>
            <person name="Getino M."/>
            <person name="Pursley I."/>
            <person name="Horton D.L."/>
            <person name="Alikhan N.F."/>
            <person name="Baker D."/>
            <person name="Gharbi K."/>
            <person name="Hall N."/>
            <person name="Watson M."/>
            <person name="Adriaenssens E.M."/>
            <person name="Foster-Nyarko E."/>
            <person name="Jarju S."/>
            <person name="Secka A."/>
            <person name="Antonio M."/>
            <person name="Oren A."/>
            <person name="Chaudhuri R.R."/>
            <person name="La Ragione R."/>
            <person name="Hildebrand F."/>
            <person name="Pallen M.J."/>
        </authorList>
    </citation>
    <scope>NUCLEOTIDE SEQUENCE</scope>
    <source>
        <strain evidence="4">2189</strain>
    </source>
</reference>
<dbReference type="SUPFAM" id="SSF50998">
    <property type="entry name" value="Quinoprotein alcohol dehydrogenase-like"/>
    <property type="match status" value="1"/>
</dbReference>
<comment type="caution">
    <text evidence="4">The sequence shown here is derived from an EMBL/GenBank/DDBJ whole genome shotgun (WGS) entry which is preliminary data.</text>
</comment>
<feature type="signal peptide" evidence="3">
    <location>
        <begin position="1"/>
        <end position="24"/>
    </location>
</feature>
<feature type="chain" id="PRO_5038975882" evidence="3">
    <location>
        <begin position="25"/>
        <end position="956"/>
    </location>
</feature>
<evidence type="ECO:0000256" key="2">
    <source>
        <dbReference type="SAM" id="Phobius"/>
    </source>
</evidence>
<gene>
    <name evidence="4" type="ORF">H9851_06815</name>
</gene>
<evidence type="ECO:0000256" key="1">
    <source>
        <dbReference type="SAM" id="MobiDB-lite"/>
    </source>
</evidence>
<feature type="compositionally biased region" description="Acidic residues" evidence="1">
    <location>
        <begin position="194"/>
        <end position="204"/>
    </location>
</feature>
<sequence length="956" mass="102284">MKKSALKKAGVALLAALCACSLTAGVLPAAAQESPAARAADGMRLLMPSSYEQYYDLNSPSDIDTTDDYLAIADGARLVLYYRDGGTQFYTLDMAGAVSQLQLVEADGSTWLYFLTSEGANSPLRYLKCTPNGFDGEPIYIYEEEDEEGEGEEGGSEQPGEGGTEQGGSGQGGPQQGGSEQPGEGGSEQPGTGEEGEGEDEDREPIEIIPTQDPYETGIETCASYVVNVSANGTTLYYAPSSNVIMRAPMTGAEVDLDAQETIQNASNFIVPVFASAGGVAYYTWNTEIRSALTDTAVWNTTQAVSSFIVAGEECYYVSATNNMLYLAAPAGEAVPSAPYEGADGETVSGIRSVHYDGEMLYVVSSDTVRGYDLAEGRYNGYEISRYSSSDARLGADAQDISTYDDKTVIADNGNGRVIIYDAAAKTYTPFTPASRPLLVCAGADVFAVADEYDVYIYSYEGTLLHRQAIGGEIFDLAYSFGNFYIVDNTSVRKHSILRDEAGNYSLQAAAASDTETFLSVATDIGGSVYTLSSTGSVRRFDADSYLSGAGEILCSMTGATQIVADYAGNVFGISGSTVTKFNPENGNSSTLSASLDGLVSGADTRPVAFSFGFRTDEVYILADGFVAVTQNLGVNALSTIPATGLYDTIYTASADDGFASGRLVRVQKGAVSVQLDLTSLQGKDTLDCSVYEREEEERVGVLLAQTSAGSVVMFYHETVDDTGVNITRRYETCLVLGRGGCETIADSDALHEARDDAGQPYNVGYTTNAVGLYKYPLMSATNASGSNYTFCMITQLEKSTEVYILSALYLDGEDALDCSGYCFVRTQDLSGNVRYGFIPMQYILPYLTDSAEQEPFTIGHIRGNTAWTLTAVDGSTYTTKDGDLVHIYGDADENGMLVISYSGEDGRIYRGMINQNMIYEANQAVVYALIFVPIVTAVVLLSLCYLIYRKQPTLS</sequence>
<feature type="region of interest" description="Disordered" evidence="1">
    <location>
        <begin position="145"/>
        <end position="206"/>
    </location>
</feature>
<reference evidence="4" key="2">
    <citation type="submission" date="2021-04" db="EMBL/GenBank/DDBJ databases">
        <authorList>
            <person name="Gilroy R."/>
        </authorList>
    </citation>
    <scope>NUCLEOTIDE SEQUENCE</scope>
    <source>
        <strain evidence="4">2189</strain>
    </source>
</reference>
<dbReference type="Proteomes" id="UP000886847">
    <property type="component" value="Unassembled WGS sequence"/>
</dbReference>
<dbReference type="Gene3D" id="2.130.10.10">
    <property type="entry name" value="YVTN repeat-like/Quinoprotein amine dehydrogenase"/>
    <property type="match status" value="1"/>
</dbReference>
<keyword evidence="3" id="KW-0732">Signal</keyword>
<dbReference type="EMBL" id="DXEW01000032">
    <property type="protein sequence ID" value="HIX50969.1"/>
    <property type="molecule type" value="Genomic_DNA"/>
</dbReference>
<evidence type="ECO:0000313" key="5">
    <source>
        <dbReference type="Proteomes" id="UP000886847"/>
    </source>
</evidence>
<keyword evidence="2" id="KW-0472">Membrane</keyword>